<proteinExistence type="predicted"/>
<sequence>MCDDDAKTCSLRWSTVSLKVLSTDMGTPPSSTIHAFNRAASWFVIRDSNRKLFTGPSNIQIWQLRHHSAFSENTSLVTNFHFDSTSTKPQFIQGRSHLDFCQHLPAKSRLVS</sequence>
<dbReference type="EMBL" id="JAACJM010000030">
    <property type="protein sequence ID" value="KAF5364960.1"/>
    <property type="molecule type" value="Genomic_DNA"/>
</dbReference>
<protein>
    <submittedName>
        <fullName evidence="1">Uncharacterized protein</fullName>
    </submittedName>
</protein>
<evidence type="ECO:0000313" key="2">
    <source>
        <dbReference type="Proteomes" id="UP000559256"/>
    </source>
</evidence>
<accession>A0A8H5GHP3</accession>
<organism evidence="1 2">
    <name type="scientific">Tetrapyrgos nigripes</name>
    <dbReference type="NCBI Taxonomy" id="182062"/>
    <lineage>
        <taxon>Eukaryota</taxon>
        <taxon>Fungi</taxon>
        <taxon>Dikarya</taxon>
        <taxon>Basidiomycota</taxon>
        <taxon>Agaricomycotina</taxon>
        <taxon>Agaricomycetes</taxon>
        <taxon>Agaricomycetidae</taxon>
        <taxon>Agaricales</taxon>
        <taxon>Marasmiineae</taxon>
        <taxon>Marasmiaceae</taxon>
        <taxon>Tetrapyrgos</taxon>
    </lineage>
</organism>
<evidence type="ECO:0000313" key="1">
    <source>
        <dbReference type="EMBL" id="KAF5364960.1"/>
    </source>
</evidence>
<gene>
    <name evidence="1" type="ORF">D9758_008136</name>
</gene>
<comment type="caution">
    <text evidence="1">The sequence shown here is derived from an EMBL/GenBank/DDBJ whole genome shotgun (WGS) entry which is preliminary data.</text>
</comment>
<reference evidence="1 2" key="1">
    <citation type="journal article" date="2020" name="ISME J.">
        <title>Uncovering the hidden diversity of litter-decomposition mechanisms in mushroom-forming fungi.</title>
        <authorList>
            <person name="Floudas D."/>
            <person name="Bentzer J."/>
            <person name="Ahren D."/>
            <person name="Johansson T."/>
            <person name="Persson P."/>
            <person name="Tunlid A."/>
        </authorList>
    </citation>
    <scope>NUCLEOTIDE SEQUENCE [LARGE SCALE GENOMIC DNA]</scope>
    <source>
        <strain evidence="1 2">CBS 291.85</strain>
    </source>
</reference>
<dbReference type="Proteomes" id="UP000559256">
    <property type="component" value="Unassembled WGS sequence"/>
</dbReference>
<keyword evidence="2" id="KW-1185">Reference proteome</keyword>
<dbReference type="AlphaFoldDB" id="A0A8H5GHP3"/>
<name>A0A8H5GHP3_9AGAR</name>